<dbReference type="Gene3D" id="3.40.50.300">
    <property type="entry name" value="P-loop containing nucleotide triphosphate hydrolases"/>
    <property type="match status" value="1"/>
</dbReference>
<feature type="domain" description="GED" evidence="5">
    <location>
        <begin position="815"/>
        <end position="911"/>
    </location>
</feature>
<dbReference type="Proteomes" id="UP000235786">
    <property type="component" value="Unassembled WGS sequence"/>
</dbReference>
<dbReference type="Pfam" id="PF00350">
    <property type="entry name" value="Dynamin_N"/>
    <property type="match status" value="1"/>
</dbReference>
<dbReference type="Pfam" id="PF01031">
    <property type="entry name" value="Dynamin_M"/>
    <property type="match status" value="1"/>
</dbReference>
<reference evidence="6 7" key="1">
    <citation type="submission" date="2016-04" db="EMBL/GenBank/DDBJ databases">
        <title>A degradative enzymes factory behind the ericoid mycorrhizal symbiosis.</title>
        <authorList>
            <consortium name="DOE Joint Genome Institute"/>
            <person name="Martino E."/>
            <person name="Morin E."/>
            <person name="Grelet G."/>
            <person name="Kuo A."/>
            <person name="Kohler A."/>
            <person name="Daghino S."/>
            <person name="Barry K."/>
            <person name="Choi C."/>
            <person name="Cichocki N."/>
            <person name="Clum A."/>
            <person name="Copeland A."/>
            <person name="Hainaut M."/>
            <person name="Haridas S."/>
            <person name="Labutti K."/>
            <person name="Lindquist E."/>
            <person name="Lipzen A."/>
            <person name="Khouja H.-R."/>
            <person name="Murat C."/>
            <person name="Ohm R."/>
            <person name="Olson A."/>
            <person name="Spatafora J."/>
            <person name="Veneault-Fourrey C."/>
            <person name="Henrissat B."/>
            <person name="Grigoriev I."/>
            <person name="Martin F."/>
            <person name="Perotto S."/>
        </authorList>
    </citation>
    <scope>NUCLEOTIDE SEQUENCE [LARGE SCALE GENOMIC DNA]</scope>
    <source>
        <strain evidence="6 7">F</strain>
    </source>
</reference>
<dbReference type="GO" id="GO:0005737">
    <property type="term" value="C:cytoplasm"/>
    <property type="evidence" value="ECO:0007669"/>
    <property type="project" value="TreeGrafter"/>
</dbReference>
<dbReference type="PANTHER" id="PTHR11566">
    <property type="entry name" value="DYNAMIN"/>
    <property type="match status" value="1"/>
</dbReference>
<dbReference type="SMART" id="SM00053">
    <property type="entry name" value="DYNc"/>
    <property type="match status" value="1"/>
</dbReference>
<protein>
    <recommendedName>
        <fullName evidence="5">GED domain-containing protein</fullName>
    </recommendedName>
</protein>
<dbReference type="InterPro" id="IPR000375">
    <property type="entry name" value="Dynamin_stalk"/>
</dbReference>
<dbReference type="PROSITE" id="PS51388">
    <property type="entry name" value="GED"/>
    <property type="match status" value="1"/>
</dbReference>
<evidence type="ECO:0000256" key="2">
    <source>
        <dbReference type="ARBA" id="ARBA00023134"/>
    </source>
</evidence>
<evidence type="ECO:0000313" key="7">
    <source>
        <dbReference type="Proteomes" id="UP000235786"/>
    </source>
</evidence>
<keyword evidence="1 3" id="KW-0547">Nucleotide-binding</keyword>
<dbReference type="EMBL" id="KZ613952">
    <property type="protein sequence ID" value="PMD35654.1"/>
    <property type="molecule type" value="Genomic_DNA"/>
</dbReference>
<feature type="region of interest" description="Disordered" evidence="4">
    <location>
        <begin position="71"/>
        <end position="100"/>
    </location>
</feature>
<organism evidence="6 7">
    <name type="scientific">Hyaloscypha variabilis (strain UAMH 11265 / GT02V1 / F)</name>
    <name type="common">Meliniomyces variabilis</name>
    <dbReference type="NCBI Taxonomy" id="1149755"/>
    <lineage>
        <taxon>Eukaryota</taxon>
        <taxon>Fungi</taxon>
        <taxon>Dikarya</taxon>
        <taxon>Ascomycota</taxon>
        <taxon>Pezizomycotina</taxon>
        <taxon>Leotiomycetes</taxon>
        <taxon>Helotiales</taxon>
        <taxon>Hyaloscyphaceae</taxon>
        <taxon>Hyaloscypha</taxon>
        <taxon>Hyaloscypha variabilis</taxon>
    </lineage>
</organism>
<dbReference type="InterPro" id="IPR001401">
    <property type="entry name" value="Dynamin_GTPase"/>
</dbReference>
<name>A0A2J6RAW3_HYAVF</name>
<sequence length="925" mass="104288">MAPAARRWKRESTAPHGLMTPDESLYSAGSVTPKREMQSVSDVVEDPFQGIAQQDGLPIIDEGYQSMVFEQQGRSESHRKSQAPPSSSTASSTMTPANNGLMLVGRDTKKLIDTIDQLRKIGLKSVDTKLPELVLVGDQSAGKSSLMGAIAEINLPKGSGICTRCPTNIKTSHADSWGCIVSLQLTHSFKPEKRKPAGQEFQNWPERDDVSTIPFKTIHNKSDLEEVLKWAQIALLNPSEDIESFIPGSIRHTHRLQQGVQAHETNFSPNIIAVEISGPGLPDLSFFDLPGLFNAKRNDDEEGLVLAFDTMTSHYIKHENALLICAINMSADPGLSKTKAEISKLKADKRCIGVLTMPDRLQSDNPHPDYDKILKGLSFYLPHGYFVTKQPAPGTKLHGSTYHVDARREEEEFFNTEKFWAPGGVWSQFRDDRCGTGTIQKYLSKQFAALIMSSIPDITEKIHAQLAQVEDELSYLPEVPKDKVQHIVRQHLTKFSQAAEQSLDRSYASHHHSFHGDWKRLCVQFQKAIEFMRPGCVLKTPTTEKVVINIDVSDDDEASQRSFSVTPKRAFEGGNESPFGVKRHKPNVITTPTRPVGQRFKHEGDMSGSRSIPRSFGFNKIKPSEYGPFYNGYLDAGWRALSLVDIRKEISSQGLAGVPEYVNLKVRQSFALTAIHPWKEPLGTFMENTFKLLRSVLLFTLHDVLRSYEHTALYRNAKEILEEFLTQQEAEQRAITMQFYTTEVGDLFTVNEDDFLRHKAEALEVLSKQRRELRVKAYVEKNFHKKGKQGEEDALEKFKEKVTDEQLDPETYGRELEVAAYIRGYYTTARLRFIDSVCANFNAGYLRKIKQDLSYLLENKLGLDHGDSEATCQQLLEGNAEIAKKRAALQKKRNQLIEFSRVLDQLTNRSEDDVNQGSHIIIGDE</sequence>
<proteinExistence type="inferred from homology"/>
<dbReference type="PRINTS" id="PR00195">
    <property type="entry name" value="DYNAMIN"/>
</dbReference>
<dbReference type="AlphaFoldDB" id="A0A2J6RAW3"/>
<dbReference type="GO" id="GO:0003924">
    <property type="term" value="F:GTPase activity"/>
    <property type="evidence" value="ECO:0007669"/>
    <property type="project" value="InterPro"/>
</dbReference>
<dbReference type="GO" id="GO:0031623">
    <property type="term" value="P:receptor internalization"/>
    <property type="evidence" value="ECO:0007669"/>
    <property type="project" value="TreeGrafter"/>
</dbReference>
<dbReference type="InterPro" id="IPR045063">
    <property type="entry name" value="Dynamin_N"/>
</dbReference>
<dbReference type="GO" id="GO:0005525">
    <property type="term" value="F:GTP binding"/>
    <property type="evidence" value="ECO:0007669"/>
    <property type="project" value="UniProtKB-KW"/>
</dbReference>
<evidence type="ECO:0000259" key="5">
    <source>
        <dbReference type="PROSITE" id="PS51388"/>
    </source>
</evidence>
<feature type="compositionally biased region" description="Low complexity" evidence="4">
    <location>
        <begin position="82"/>
        <end position="97"/>
    </location>
</feature>
<dbReference type="PANTHER" id="PTHR11566:SF131">
    <property type="entry name" value="GTPASE, PUTATIVE (AFU_ORTHOLOGUE AFUA_6G07630)-RELATED"/>
    <property type="match status" value="1"/>
</dbReference>
<dbReference type="InterPro" id="IPR020850">
    <property type="entry name" value="GED_dom"/>
</dbReference>
<dbReference type="InterPro" id="IPR022812">
    <property type="entry name" value="Dynamin"/>
</dbReference>
<evidence type="ECO:0000256" key="3">
    <source>
        <dbReference type="RuleBase" id="RU003932"/>
    </source>
</evidence>
<keyword evidence="2 3" id="KW-0342">GTP-binding</keyword>
<gene>
    <name evidence="6" type="ORF">L207DRAFT_533752</name>
</gene>
<dbReference type="GO" id="GO:0008017">
    <property type="term" value="F:microtubule binding"/>
    <property type="evidence" value="ECO:0007669"/>
    <property type="project" value="TreeGrafter"/>
</dbReference>
<evidence type="ECO:0000256" key="4">
    <source>
        <dbReference type="SAM" id="MobiDB-lite"/>
    </source>
</evidence>
<dbReference type="GO" id="GO:0005886">
    <property type="term" value="C:plasma membrane"/>
    <property type="evidence" value="ECO:0007669"/>
    <property type="project" value="TreeGrafter"/>
</dbReference>
<dbReference type="PROSITE" id="PS00410">
    <property type="entry name" value="G_DYNAMIN_1"/>
    <property type="match status" value="1"/>
</dbReference>
<evidence type="ECO:0000256" key="1">
    <source>
        <dbReference type="ARBA" id="ARBA00022741"/>
    </source>
</evidence>
<dbReference type="InterPro" id="IPR019762">
    <property type="entry name" value="Dynamin_GTPase_CS"/>
</dbReference>
<dbReference type="InterPro" id="IPR027417">
    <property type="entry name" value="P-loop_NTPase"/>
</dbReference>
<comment type="similarity">
    <text evidence="3">Belongs to the TRAFAC class dynamin-like GTPase superfamily. Dynamin/Fzo/YdjA family.</text>
</comment>
<feature type="region of interest" description="Disordered" evidence="4">
    <location>
        <begin position="574"/>
        <end position="608"/>
    </location>
</feature>
<dbReference type="STRING" id="1149755.A0A2J6RAW3"/>
<feature type="region of interest" description="Disordered" evidence="4">
    <location>
        <begin position="1"/>
        <end position="27"/>
    </location>
</feature>
<dbReference type="Gene3D" id="1.20.120.1240">
    <property type="entry name" value="Dynamin, middle domain"/>
    <property type="match status" value="1"/>
</dbReference>
<dbReference type="SUPFAM" id="SSF52540">
    <property type="entry name" value="P-loop containing nucleoside triphosphate hydrolases"/>
    <property type="match status" value="1"/>
</dbReference>
<dbReference type="OrthoDB" id="5061070at2759"/>
<evidence type="ECO:0000313" key="6">
    <source>
        <dbReference type="EMBL" id="PMD35654.1"/>
    </source>
</evidence>
<dbReference type="GO" id="GO:0005874">
    <property type="term" value="C:microtubule"/>
    <property type="evidence" value="ECO:0007669"/>
    <property type="project" value="TreeGrafter"/>
</dbReference>
<accession>A0A2J6RAW3</accession>
<keyword evidence="7" id="KW-1185">Reference proteome</keyword>